<evidence type="ECO:0000256" key="5">
    <source>
        <dbReference type="SAM" id="Phobius"/>
    </source>
</evidence>
<dbReference type="InterPro" id="IPR013783">
    <property type="entry name" value="Ig-like_fold"/>
</dbReference>
<dbReference type="PANTHER" id="PTHR45080">
    <property type="entry name" value="CONTACTIN 5"/>
    <property type="match status" value="1"/>
</dbReference>
<sequence>MYCNYLEMKYLVSCIFLNLLIFANIVSSTVNIYPKYDDPTTSTTKYEIKEALQLSCNVTTEDLDDNSKLSVKWEKDGKLVTEIETVNKRVSLSHSEDNVMYKLQLNSADENDAGNYSCVALVNNIEVNRAFIVVESKIYVKIQKDISVIEGEKLRVVCLVLGNPVPIITWEYNGKEYNKSEGRVSLETDTEKNVPDSVFILKDVTKEDQAELKCIGHSKSTNERSEPSVAVVRVKDKYAALWPFLGICAEVLVLCAIILVYEKKRNKTELEESDTDQSPEQKNTPDHGKDSNLRHRQ</sequence>
<feature type="domain" description="Ig-like" evidence="6">
    <location>
        <begin position="136"/>
        <end position="230"/>
    </location>
</feature>
<feature type="compositionally biased region" description="Basic and acidic residues" evidence="4">
    <location>
        <begin position="283"/>
        <end position="297"/>
    </location>
</feature>
<dbReference type="GO" id="GO:0007156">
    <property type="term" value="P:homophilic cell adhesion via plasma membrane adhesion molecules"/>
    <property type="evidence" value="ECO:0007669"/>
    <property type="project" value="TreeGrafter"/>
</dbReference>
<dbReference type="GO" id="GO:0050808">
    <property type="term" value="P:synapse organization"/>
    <property type="evidence" value="ECO:0007669"/>
    <property type="project" value="TreeGrafter"/>
</dbReference>
<dbReference type="GO" id="GO:0005886">
    <property type="term" value="C:plasma membrane"/>
    <property type="evidence" value="ECO:0007669"/>
    <property type="project" value="TreeGrafter"/>
</dbReference>
<dbReference type="InterPro" id="IPR036179">
    <property type="entry name" value="Ig-like_dom_sf"/>
</dbReference>
<keyword evidence="9" id="KW-1185">Reference proteome</keyword>
<proteinExistence type="predicted"/>
<evidence type="ECO:0000256" key="4">
    <source>
        <dbReference type="SAM" id="MobiDB-lite"/>
    </source>
</evidence>
<dbReference type="EMBL" id="VVIM01000001">
    <property type="protein sequence ID" value="KAB0804970.1"/>
    <property type="molecule type" value="Genomic_DNA"/>
</dbReference>
<evidence type="ECO:0000256" key="3">
    <source>
        <dbReference type="ARBA" id="ARBA00023319"/>
    </source>
</evidence>
<dbReference type="InterPro" id="IPR050958">
    <property type="entry name" value="Cell_Adh-Cytoskel_Orgn"/>
</dbReference>
<keyword evidence="2" id="KW-1015">Disulfide bond</keyword>
<dbReference type="EMBL" id="GEZM01049149">
    <property type="protein sequence ID" value="JAV76071.1"/>
    <property type="molecule type" value="Transcribed_RNA"/>
</dbReference>
<evidence type="ECO:0000259" key="6">
    <source>
        <dbReference type="PROSITE" id="PS50835"/>
    </source>
</evidence>
<reference evidence="7" key="1">
    <citation type="journal article" date="2016" name="Sci. Rep.">
        <title>Molecular characterization of firefly nuptial gifts: a multi-omics approach sheds light on postcopulatory sexual selection.</title>
        <authorList>
            <person name="Al-Wathiqui N."/>
            <person name="Fallon T.R."/>
            <person name="South A."/>
            <person name="Weng J.K."/>
            <person name="Lewis S.M."/>
        </authorList>
    </citation>
    <scope>NUCLEOTIDE SEQUENCE</scope>
</reference>
<keyword evidence="1" id="KW-0732">Signal</keyword>
<dbReference type="SMART" id="SM00409">
    <property type="entry name" value="IG"/>
    <property type="match status" value="2"/>
</dbReference>
<gene>
    <name evidence="8" type="ORF">PPYR_01940</name>
</gene>
<feature type="region of interest" description="Disordered" evidence="4">
    <location>
        <begin position="267"/>
        <end position="297"/>
    </location>
</feature>
<dbReference type="InterPro" id="IPR013098">
    <property type="entry name" value="Ig_I-set"/>
</dbReference>
<dbReference type="PROSITE" id="PS50835">
    <property type="entry name" value="IG_LIKE"/>
    <property type="match status" value="2"/>
</dbReference>
<dbReference type="GO" id="GO:0008046">
    <property type="term" value="F:axon guidance receptor activity"/>
    <property type="evidence" value="ECO:0007669"/>
    <property type="project" value="TreeGrafter"/>
</dbReference>
<accession>A0A1Y1LSW9</accession>
<keyword evidence="5" id="KW-0472">Membrane</keyword>
<keyword evidence="5" id="KW-0812">Transmembrane</keyword>
<evidence type="ECO:0000313" key="7">
    <source>
        <dbReference type="EMBL" id="JAV76071.1"/>
    </source>
</evidence>
<feature type="transmembrane region" description="Helical" evidence="5">
    <location>
        <begin position="240"/>
        <end position="261"/>
    </location>
</feature>
<reference evidence="8" key="3">
    <citation type="submission" date="2019-08" db="EMBL/GenBank/DDBJ databases">
        <authorList>
            <consortium name="Photinus pyralis genome working group"/>
            <person name="Fallon T.R."/>
            <person name="Sander Lower S.E."/>
            <person name="Weng J.-K."/>
        </authorList>
    </citation>
    <scope>NUCLEOTIDE SEQUENCE</scope>
    <source>
        <strain evidence="8">1611_PpyrPB1</strain>
        <tissue evidence="8">Whole body</tissue>
    </source>
</reference>
<dbReference type="GO" id="GO:0030424">
    <property type="term" value="C:axon"/>
    <property type="evidence" value="ECO:0007669"/>
    <property type="project" value="TreeGrafter"/>
</dbReference>
<evidence type="ECO:0000256" key="2">
    <source>
        <dbReference type="ARBA" id="ARBA00023157"/>
    </source>
</evidence>
<feature type="domain" description="Ig-like" evidence="6">
    <location>
        <begin position="34"/>
        <end position="128"/>
    </location>
</feature>
<dbReference type="InterPro" id="IPR003599">
    <property type="entry name" value="Ig_sub"/>
</dbReference>
<dbReference type="AlphaFoldDB" id="A0A1Y1LSW9"/>
<reference evidence="8 9" key="2">
    <citation type="journal article" date="2018" name="Elife">
        <title>Firefly genomes illuminate parallel origins of bioluminescence in beetles.</title>
        <authorList>
            <person name="Fallon T.R."/>
            <person name="Lower S.E."/>
            <person name="Chang C.H."/>
            <person name="Bessho-Uehara M."/>
            <person name="Martin G.J."/>
            <person name="Bewick A.J."/>
            <person name="Behringer M."/>
            <person name="Debat H.J."/>
            <person name="Wong I."/>
            <person name="Day J.C."/>
            <person name="Suvorov A."/>
            <person name="Silva C.J."/>
            <person name="Stanger-Hall K.F."/>
            <person name="Hall D.W."/>
            <person name="Schmitz R.J."/>
            <person name="Nelson D.R."/>
            <person name="Lewis S.M."/>
            <person name="Shigenobu S."/>
            <person name="Bybee S.M."/>
            <person name="Larracuente A.M."/>
            <person name="Oba Y."/>
            <person name="Weng J.K."/>
        </authorList>
    </citation>
    <scope>NUCLEOTIDE SEQUENCE [LARGE SCALE GENOMIC DNA]</scope>
    <source>
        <strain evidence="8">1611_PpyrPB1</strain>
        <tissue evidence="8">Whole body</tissue>
    </source>
</reference>
<protein>
    <recommendedName>
        <fullName evidence="6">Ig-like domain-containing protein</fullName>
    </recommendedName>
</protein>
<name>A0A1Y1LSW9_PHOPY</name>
<dbReference type="InterPro" id="IPR007110">
    <property type="entry name" value="Ig-like_dom"/>
</dbReference>
<dbReference type="PANTHER" id="PTHR45080:SF8">
    <property type="entry name" value="IG-LIKE DOMAIN-CONTAINING PROTEIN"/>
    <property type="match status" value="1"/>
</dbReference>
<evidence type="ECO:0000313" key="8">
    <source>
        <dbReference type="EMBL" id="KAB0804970.1"/>
    </source>
</evidence>
<dbReference type="SUPFAM" id="SSF48726">
    <property type="entry name" value="Immunoglobulin"/>
    <property type="match status" value="2"/>
</dbReference>
<keyword evidence="5" id="KW-1133">Transmembrane helix</keyword>
<dbReference type="Gene3D" id="2.60.40.10">
    <property type="entry name" value="Immunoglobulins"/>
    <property type="match status" value="2"/>
</dbReference>
<dbReference type="GO" id="GO:0043025">
    <property type="term" value="C:neuronal cell body"/>
    <property type="evidence" value="ECO:0007669"/>
    <property type="project" value="TreeGrafter"/>
</dbReference>
<dbReference type="Proteomes" id="UP000327044">
    <property type="component" value="Unassembled WGS sequence"/>
</dbReference>
<evidence type="ECO:0000256" key="1">
    <source>
        <dbReference type="ARBA" id="ARBA00022729"/>
    </source>
</evidence>
<dbReference type="OrthoDB" id="5970915at2759"/>
<dbReference type="InParanoid" id="A0A1Y1LSW9"/>
<dbReference type="Pfam" id="PF13927">
    <property type="entry name" value="Ig_3"/>
    <property type="match status" value="1"/>
</dbReference>
<dbReference type="CDD" id="cd00096">
    <property type="entry name" value="Ig"/>
    <property type="match status" value="1"/>
</dbReference>
<organism evidence="7">
    <name type="scientific">Photinus pyralis</name>
    <name type="common">Common eastern firefly</name>
    <name type="synonym">Lampyris pyralis</name>
    <dbReference type="NCBI Taxonomy" id="7054"/>
    <lineage>
        <taxon>Eukaryota</taxon>
        <taxon>Metazoa</taxon>
        <taxon>Ecdysozoa</taxon>
        <taxon>Arthropoda</taxon>
        <taxon>Hexapoda</taxon>
        <taxon>Insecta</taxon>
        <taxon>Pterygota</taxon>
        <taxon>Neoptera</taxon>
        <taxon>Endopterygota</taxon>
        <taxon>Coleoptera</taxon>
        <taxon>Polyphaga</taxon>
        <taxon>Elateriformia</taxon>
        <taxon>Elateroidea</taxon>
        <taxon>Lampyridae</taxon>
        <taxon>Lampyrinae</taxon>
        <taxon>Photinus</taxon>
    </lineage>
</organism>
<dbReference type="SMART" id="SM00408">
    <property type="entry name" value="IGc2"/>
    <property type="match status" value="2"/>
</dbReference>
<dbReference type="Pfam" id="PF07679">
    <property type="entry name" value="I-set"/>
    <property type="match status" value="1"/>
</dbReference>
<dbReference type="InterPro" id="IPR003598">
    <property type="entry name" value="Ig_sub2"/>
</dbReference>
<keyword evidence="3" id="KW-0393">Immunoglobulin domain</keyword>
<evidence type="ECO:0000313" key="9">
    <source>
        <dbReference type="Proteomes" id="UP000327044"/>
    </source>
</evidence>